<keyword evidence="1" id="KW-0472">Membrane</keyword>
<feature type="transmembrane region" description="Helical" evidence="1">
    <location>
        <begin position="59"/>
        <end position="77"/>
    </location>
</feature>
<dbReference type="AlphaFoldDB" id="A0A8J7YM74"/>
<name>A0A8J7YM74_9ARCH</name>
<reference evidence="2" key="1">
    <citation type="submission" date="2021-04" db="EMBL/GenBank/DDBJ databases">
        <title>Genomic insights into ecological role and evolution of a novel Thermoplasmata order Candidatus Sysuiplasmatales.</title>
        <authorList>
            <person name="Yuan Y."/>
        </authorList>
    </citation>
    <scope>NUCLEOTIDE SEQUENCE</scope>
    <source>
        <strain evidence="3">TUT19-bin139</strain>
        <strain evidence="2">YP2-bin.285</strain>
    </source>
</reference>
<feature type="transmembrane region" description="Helical" evidence="1">
    <location>
        <begin position="32"/>
        <end position="53"/>
    </location>
</feature>
<dbReference type="Gene3D" id="1.20.120.1200">
    <property type="entry name" value="NADH-ubiquinone/plastoquinone oxidoreductase chain 6, subunit NuoJ"/>
    <property type="match status" value="1"/>
</dbReference>
<evidence type="ECO:0000313" key="4">
    <source>
        <dbReference type="Proteomes" id="UP000716004"/>
    </source>
</evidence>
<dbReference type="EMBL" id="JAHEAC010000120">
    <property type="protein sequence ID" value="MBX8644906.1"/>
    <property type="molecule type" value="Genomic_DNA"/>
</dbReference>
<dbReference type="GO" id="GO:0016491">
    <property type="term" value="F:oxidoreductase activity"/>
    <property type="evidence" value="ECO:0007669"/>
    <property type="project" value="UniProtKB-KW"/>
</dbReference>
<protein>
    <submittedName>
        <fullName evidence="2">NADH-quinone oxidoreductase subunit J</fullName>
        <ecNumber evidence="2">1.6.5.11</ecNumber>
    </submittedName>
</protein>
<dbReference type="Proteomes" id="UP000750197">
    <property type="component" value="Unassembled WGS sequence"/>
</dbReference>
<dbReference type="PANTHER" id="PTHR33269:SF17">
    <property type="entry name" value="NADH-UBIQUINONE OXIDOREDUCTASE CHAIN 6"/>
    <property type="match status" value="1"/>
</dbReference>
<evidence type="ECO:0000313" key="3">
    <source>
        <dbReference type="EMBL" id="MBX8644906.1"/>
    </source>
</evidence>
<proteinExistence type="predicted"/>
<keyword evidence="1" id="KW-1133">Transmembrane helix</keyword>
<dbReference type="EMBL" id="JAGVSJ010000002">
    <property type="protein sequence ID" value="MBX8631145.1"/>
    <property type="molecule type" value="Genomic_DNA"/>
</dbReference>
<dbReference type="Pfam" id="PF00499">
    <property type="entry name" value="Oxidored_q3"/>
    <property type="match status" value="1"/>
</dbReference>
<comment type="caution">
    <text evidence="2">The sequence shown here is derived from an EMBL/GenBank/DDBJ whole genome shotgun (WGS) entry which is preliminary data.</text>
</comment>
<keyword evidence="2" id="KW-0560">Oxidoreductase</keyword>
<dbReference type="InterPro" id="IPR001457">
    <property type="entry name" value="NADH_UbQ/plastoQ_OxRdtase_su6"/>
</dbReference>
<gene>
    <name evidence="2" type="ORF">J9259_01285</name>
    <name evidence="3" type="ORF">KIY12_09350</name>
</gene>
<dbReference type="EC" id="1.6.5.11" evidence="2"/>
<evidence type="ECO:0000256" key="1">
    <source>
        <dbReference type="SAM" id="Phobius"/>
    </source>
</evidence>
<organism evidence="2 4">
    <name type="scientific">Candidatus Sysuiplasma superficiale</name>
    <dbReference type="NCBI Taxonomy" id="2823368"/>
    <lineage>
        <taxon>Archaea</taxon>
        <taxon>Methanobacteriati</taxon>
        <taxon>Thermoplasmatota</taxon>
        <taxon>Thermoplasmata</taxon>
        <taxon>Candidatus Sysuiplasmatales</taxon>
        <taxon>Candidatus Sysuiplasmataceae</taxon>
        <taxon>Candidatus Sysuiplasma</taxon>
    </lineage>
</organism>
<evidence type="ECO:0000313" key="2">
    <source>
        <dbReference type="EMBL" id="MBX8631145.1"/>
    </source>
</evidence>
<dbReference type="GO" id="GO:0008137">
    <property type="term" value="F:NADH dehydrogenase (ubiquinone) activity"/>
    <property type="evidence" value="ECO:0007669"/>
    <property type="project" value="InterPro"/>
</dbReference>
<sequence>MSVDTVLFVIVAASSALLSVMMVVSREIVHSAFYFAGVLIGISLIFFLMGAFYVGIIQILIYVGAVVVLILFGIMLTRRNILLG</sequence>
<accession>A0A8J7YM74</accession>
<keyword evidence="1" id="KW-0812">Transmembrane</keyword>
<dbReference type="InterPro" id="IPR042106">
    <property type="entry name" value="Nuo/plastoQ_OxRdtase_6_NuoJ"/>
</dbReference>
<dbReference type="PANTHER" id="PTHR33269">
    <property type="entry name" value="NADH-UBIQUINONE OXIDOREDUCTASE CHAIN 6"/>
    <property type="match status" value="1"/>
</dbReference>
<dbReference type="Proteomes" id="UP000716004">
    <property type="component" value="Unassembled WGS sequence"/>
</dbReference>
<feature type="transmembrane region" description="Helical" evidence="1">
    <location>
        <begin position="6"/>
        <end position="25"/>
    </location>
</feature>